<evidence type="ECO:0000256" key="4">
    <source>
        <dbReference type="ARBA" id="ARBA00022859"/>
    </source>
</evidence>
<dbReference type="GO" id="GO:0008270">
    <property type="term" value="F:zinc ion binding"/>
    <property type="evidence" value="ECO:0007669"/>
    <property type="project" value="InterPro"/>
</dbReference>
<evidence type="ECO:0000313" key="10">
    <source>
        <dbReference type="Proteomes" id="UP000838878"/>
    </source>
</evidence>
<dbReference type="Proteomes" id="UP000838878">
    <property type="component" value="Chromosome 1"/>
</dbReference>
<feature type="domain" description="Peptidoglycan recognition protein family" evidence="8">
    <location>
        <begin position="61"/>
        <end position="204"/>
    </location>
</feature>
<keyword evidence="6" id="KW-0812">Transmembrane</keyword>
<feature type="transmembrane region" description="Helical" evidence="6">
    <location>
        <begin position="29"/>
        <end position="50"/>
    </location>
</feature>
<keyword evidence="6" id="KW-1133">Transmembrane helix</keyword>
<keyword evidence="10" id="KW-1185">Reference proteome</keyword>
<evidence type="ECO:0000256" key="6">
    <source>
        <dbReference type="SAM" id="Phobius"/>
    </source>
</evidence>
<feature type="domain" description="N-acetylmuramoyl-L-alanine amidase" evidence="7">
    <location>
        <begin position="72"/>
        <end position="210"/>
    </location>
</feature>
<dbReference type="GO" id="GO:0009253">
    <property type="term" value="P:peptidoglycan catabolic process"/>
    <property type="evidence" value="ECO:0007669"/>
    <property type="project" value="InterPro"/>
</dbReference>
<dbReference type="SUPFAM" id="SSF55846">
    <property type="entry name" value="N-acetylmuramoyl-L-alanine amidase-like"/>
    <property type="match status" value="1"/>
</dbReference>
<dbReference type="Pfam" id="PF01510">
    <property type="entry name" value="Amidase_2"/>
    <property type="match status" value="1"/>
</dbReference>
<dbReference type="SMART" id="SM00644">
    <property type="entry name" value="Ami_2"/>
    <property type="match status" value="1"/>
</dbReference>
<keyword evidence="6" id="KW-0472">Membrane</keyword>
<dbReference type="SMART" id="SM00701">
    <property type="entry name" value="PGRP"/>
    <property type="match status" value="1"/>
</dbReference>
<sequence>MCSTRFPKLTPQTRLEPRNRHKIVQYSDILGMGLSSVLLFLHAVVTVLCLPPPRLLADNDITVVSRDEWGASPPSSRSILNTPVSLVVIHHTYIPSACNNRRDCSGAMRSMQYTHQITNGWTDIGYNFAVGGDGDVYEGRGWDCVGAHAVGVNSKSIGIVLIGDWVSVVPPVNQLETTKKLIAKGVELGYISPEYKLIGHRQVGSTECPGEALFREISTWDRFKPVV</sequence>
<evidence type="ECO:0000256" key="3">
    <source>
        <dbReference type="ARBA" id="ARBA00022588"/>
    </source>
</evidence>
<protein>
    <recommendedName>
        <fullName evidence="5">Peptidoglycan recognition protein</fullName>
    </recommendedName>
</protein>
<gene>
    <name evidence="9" type="ORF">BINO364_LOCUS861</name>
</gene>
<accession>A0A8J9US19</accession>
<dbReference type="InterPro" id="IPR002502">
    <property type="entry name" value="Amidase_domain"/>
</dbReference>
<dbReference type="PANTHER" id="PTHR11022">
    <property type="entry name" value="PEPTIDOGLYCAN RECOGNITION PROTEIN"/>
    <property type="match status" value="1"/>
</dbReference>
<dbReference type="EMBL" id="OV170221">
    <property type="protein sequence ID" value="CAH0713735.1"/>
    <property type="molecule type" value="Genomic_DNA"/>
</dbReference>
<keyword evidence="4" id="KW-0391">Immunity</keyword>
<dbReference type="GO" id="GO:0045087">
    <property type="term" value="P:innate immune response"/>
    <property type="evidence" value="ECO:0007669"/>
    <property type="project" value="UniProtKB-KW"/>
</dbReference>
<evidence type="ECO:0000259" key="8">
    <source>
        <dbReference type="SMART" id="SM00701"/>
    </source>
</evidence>
<keyword evidence="3" id="KW-0399">Innate immunity</keyword>
<organism evidence="9 10">
    <name type="scientific">Brenthis ino</name>
    <name type="common">lesser marbled fritillary</name>
    <dbReference type="NCBI Taxonomy" id="405034"/>
    <lineage>
        <taxon>Eukaryota</taxon>
        <taxon>Metazoa</taxon>
        <taxon>Ecdysozoa</taxon>
        <taxon>Arthropoda</taxon>
        <taxon>Hexapoda</taxon>
        <taxon>Insecta</taxon>
        <taxon>Pterygota</taxon>
        <taxon>Neoptera</taxon>
        <taxon>Endopterygota</taxon>
        <taxon>Lepidoptera</taxon>
        <taxon>Glossata</taxon>
        <taxon>Ditrysia</taxon>
        <taxon>Papilionoidea</taxon>
        <taxon>Nymphalidae</taxon>
        <taxon>Heliconiinae</taxon>
        <taxon>Argynnini</taxon>
        <taxon>Brenthis</taxon>
    </lineage>
</organism>
<evidence type="ECO:0000259" key="7">
    <source>
        <dbReference type="SMART" id="SM00644"/>
    </source>
</evidence>
<dbReference type="Gene3D" id="3.40.80.10">
    <property type="entry name" value="Peptidoglycan recognition protein-like"/>
    <property type="match status" value="1"/>
</dbReference>
<dbReference type="InterPro" id="IPR036505">
    <property type="entry name" value="Amidase/PGRP_sf"/>
</dbReference>
<comment type="similarity">
    <text evidence="1">Belongs to the N-acetylmuramoyl-L-alanine amidase 2 family.</text>
</comment>
<dbReference type="GO" id="GO:0008745">
    <property type="term" value="F:N-acetylmuramoyl-L-alanine amidase activity"/>
    <property type="evidence" value="ECO:0007669"/>
    <property type="project" value="InterPro"/>
</dbReference>
<evidence type="ECO:0000256" key="1">
    <source>
        <dbReference type="ARBA" id="ARBA00007553"/>
    </source>
</evidence>
<dbReference type="InterPro" id="IPR015510">
    <property type="entry name" value="PGRP"/>
</dbReference>
<feature type="non-terminal residue" evidence="9">
    <location>
        <position position="227"/>
    </location>
</feature>
<proteinExistence type="inferred from homology"/>
<dbReference type="CDD" id="cd06583">
    <property type="entry name" value="PGRP"/>
    <property type="match status" value="1"/>
</dbReference>
<comment type="subunit">
    <text evidence="2">Monomer.</text>
</comment>
<evidence type="ECO:0000256" key="5">
    <source>
        <dbReference type="ARBA" id="ARBA00069708"/>
    </source>
</evidence>
<evidence type="ECO:0000313" key="9">
    <source>
        <dbReference type="EMBL" id="CAH0713735.1"/>
    </source>
</evidence>
<dbReference type="FunFam" id="3.40.80.10:FF:000001">
    <property type="entry name" value="Peptidoglycan recognition protein 1"/>
    <property type="match status" value="1"/>
</dbReference>
<evidence type="ECO:0000256" key="2">
    <source>
        <dbReference type="ARBA" id="ARBA00011245"/>
    </source>
</evidence>
<dbReference type="InterPro" id="IPR006619">
    <property type="entry name" value="PGRP_domain_met/bac"/>
</dbReference>
<reference evidence="9" key="1">
    <citation type="submission" date="2021-12" db="EMBL/GenBank/DDBJ databases">
        <authorList>
            <person name="Martin H S."/>
        </authorList>
    </citation>
    <scope>NUCLEOTIDE SEQUENCE</scope>
</reference>
<dbReference type="PANTHER" id="PTHR11022:SF77">
    <property type="entry name" value="PEPTIDOGLYCAN-RECOGNITION PROTEIN LB"/>
    <property type="match status" value="1"/>
</dbReference>
<name>A0A8J9US19_9NEOP</name>
<dbReference type="AlphaFoldDB" id="A0A8J9US19"/>
<dbReference type="OrthoDB" id="10001926at2759"/>